<dbReference type="EMBL" id="JACEIK010026104">
    <property type="protein sequence ID" value="MCE5166557.1"/>
    <property type="molecule type" value="Genomic_DNA"/>
</dbReference>
<accession>A0ABS8Y6A3</accession>
<name>A0ABS8Y6A3_DATST</name>
<proteinExistence type="predicted"/>
<protein>
    <submittedName>
        <fullName evidence="1">Uncharacterized protein</fullName>
    </submittedName>
</protein>
<gene>
    <name evidence="1" type="ORF">HAX54_021766</name>
</gene>
<comment type="caution">
    <text evidence="1">The sequence shown here is derived from an EMBL/GenBank/DDBJ whole genome shotgun (WGS) entry which is preliminary data.</text>
</comment>
<sequence length="113" mass="12740">MSLAYEVESIIDACEEGVPDWCLSLWIFHIIEVEEMQEMKVYDLVLHNTIEAAREHTPHFASNPSKNEEMVGFKDVMVELIGKLIGGSSDLDVISIVGNNHLLNQPRISRKSS</sequence>
<keyword evidence="2" id="KW-1185">Reference proteome</keyword>
<dbReference type="Proteomes" id="UP000823775">
    <property type="component" value="Unassembled WGS sequence"/>
</dbReference>
<reference evidence="1 2" key="1">
    <citation type="journal article" date="2021" name="BMC Genomics">
        <title>Datura genome reveals duplications of psychoactive alkaloid biosynthetic genes and high mutation rate following tissue culture.</title>
        <authorList>
            <person name="Rajewski A."/>
            <person name="Carter-House D."/>
            <person name="Stajich J."/>
            <person name="Litt A."/>
        </authorList>
    </citation>
    <scope>NUCLEOTIDE SEQUENCE [LARGE SCALE GENOMIC DNA]</scope>
    <source>
        <strain evidence="1">AR-01</strain>
    </source>
</reference>
<evidence type="ECO:0000313" key="1">
    <source>
        <dbReference type="EMBL" id="MCE5166557.1"/>
    </source>
</evidence>
<organism evidence="1 2">
    <name type="scientific">Datura stramonium</name>
    <name type="common">Jimsonweed</name>
    <name type="synonym">Common thornapple</name>
    <dbReference type="NCBI Taxonomy" id="4076"/>
    <lineage>
        <taxon>Eukaryota</taxon>
        <taxon>Viridiplantae</taxon>
        <taxon>Streptophyta</taxon>
        <taxon>Embryophyta</taxon>
        <taxon>Tracheophyta</taxon>
        <taxon>Spermatophyta</taxon>
        <taxon>Magnoliopsida</taxon>
        <taxon>eudicotyledons</taxon>
        <taxon>Gunneridae</taxon>
        <taxon>Pentapetalae</taxon>
        <taxon>asterids</taxon>
        <taxon>lamiids</taxon>
        <taxon>Solanales</taxon>
        <taxon>Solanaceae</taxon>
        <taxon>Solanoideae</taxon>
        <taxon>Datureae</taxon>
        <taxon>Datura</taxon>
    </lineage>
</organism>
<evidence type="ECO:0000313" key="2">
    <source>
        <dbReference type="Proteomes" id="UP000823775"/>
    </source>
</evidence>